<name>A0A164NFG9_9CRUS</name>
<dbReference type="Proteomes" id="UP000076858">
    <property type="component" value="Unassembled WGS sequence"/>
</dbReference>
<sequence>MLLPPKEIMKMFTSESTAAVWNSLNRKDEVENLFWKLMDRICRHKILPPYQKSINLLSFGGWAN</sequence>
<accession>A0A164NFG9</accession>
<organism evidence="1 2">
    <name type="scientific">Daphnia magna</name>
    <dbReference type="NCBI Taxonomy" id="35525"/>
    <lineage>
        <taxon>Eukaryota</taxon>
        <taxon>Metazoa</taxon>
        <taxon>Ecdysozoa</taxon>
        <taxon>Arthropoda</taxon>
        <taxon>Crustacea</taxon>
        <taxon>Branchiopoda</taxon>
        <taxon>Diplostraca</taxon>
        <taxon>Cladocera</taxon>
        <taxon>Anomopoda</taxon>
        <taxon>Daphniidae</taxon>
        <taxon>Daphnia</taxon>
    </lineage>
</organism>
<proteinExistence type="predicted"/>
<evidence type="ECO:0000313" key="2">
    <source>
        <dbReference type="Proteomes" id="UP000076858"/>
    </source>
</evidence>
<gene>
    <name evidence="1" type="ORF">APZ42_030906</name>
</gene>
<reference evidence="1 2" key="1">
    <citation type="submission" date="2016-03" db="EMBL/GenBank/DDBJ databases">
        <title>EvidentialGene: Evidence-directed Construction of Genes on Genomes.</title>
        <authorList>
            <person name="Gilbert D.G."/>
            <person name="Choi J.-H."/>
            <person name="Mockaitis K."/>
            <person name="Colbourne J."/>
            <person name="Pfrender M."/>
        </authorList>
    </citation>
    <scope>NUCLEOTIDE SEQUENCE [LARGE SCALE GENOMIC DNA]</scope>
    <source>
        <strain evidence="1 2">Xinb3</strain>
        <tissue evidence="1">Complete organism</tissue>
    </source>
</reference>
<dbReference type="EMBL" id="LRGB01002860">
    <property type="protein sequence ID" value="KZS05908.1"/>
    <property type="molecule type" value="Genomic_DNA"/>
</dbReference>
<keyword evidence="2" id="KW-1185">Reference proteome</keyword>
<evidence type="ECO:0000313" key="1">
    <source>
        <dbReference type="EMBL" id="KZS05908.1"/>
    </source>
</evidence>
<protein>
    <submittedName>
        <fullName evidence="1">Uncharacterized protein</fullName>
    </submittedName>
</protein>
<comment type="caution">
    <text evidence="1">The sequence shown here is derived from an EMBL/GenBank/DDBJ whole genome shotgun (WGS) entry which is preliminary data.</text>
</comment>
<dbReference type="AlphaFoldDB" id="A0A164NFG9"/>